<evidence type="ECO:0000313" key="2">
    <source>
        <dbReference type="Proteomes" id="UP001201812"/>
    </source>
</evidence>
<keyword evidence="2" id="KW-1185">Reference proteome</keyword>
<gene>
    <name evidence="1" type="ORF">DdX_20474</name>
</gene>
<name>A0AAD4QWI0_9BILA</name>
<comment type="caution">
    <text evidence="1">The sequence shown here is derived from an EMBL/GenBank/DDBJ whole genome shotgun (WGS) entry which is preliminary data.</text>
</comment>
<dbReference type="Proteomes" id="UP001201812">
    <property type="component" value="Unassembled WGS sequence"/>
</dbReference>
<organism evidence="1 2">
    <name type="scientific">Ditylenchus destructor</name>
    <dbReference type="NCBI Taxonomy" id="166010"/>
    <lineage>
        <taxon>Eukaryota</taxon>
        <taxon>Metazoa</taxon>
        <taxon>Ecdysozoa</taxon>
        <taxon>Nematoda</taxon>
        <taxon>Chromadorea</taxon>
        <taxon>Rhabditida</taxon>
        <taxon>Tylenchina</taxon>
        <taxon>Tylenchomorpha</taxon>
        <taxon>Sphaerularioidea</taxon>
        <taxon>Anguinidae</taxon>
        <taxon>Anguininae</taxon>
        <taxon>Ditylenchus</taxon>
    </lineage>
</organism>
<proteinExistence type="predicted"/>
<accession>A0AAD4QWI0</accession>
<protein>
    <submittedName>
        <fullName evidence="1">Uncharacterized protein</fullName>
    </submittedName>
</protein>
<dbReference type="EMBL" id="JAKKPZ010000583">
    <property type="protein sequence ID" value="KAI1693783.1"/>
    <property type="molecule type" value="Genomic_DNA"/>
</dbReference>
<evidence type="ECO:0000313" key="1">
    <source>
        <dbReference type="EMBL" id="KAI1693783.1"/>
    </source>
</evidence>
<sequence>MSQSTSTSQSCSGVNRGWVETEPCNCACGCDDKSICRCEQHVAKRIAWVELEMVPLIQKEILGTALTFAKIPPRILYIGRLECYVLCTTNLDVPGSADLVQALPFGQYLLAPLVPTSEMIRRYGRICAVRFMT</sequence>
<reference evidence="1" key="1">
    <citation type="submission" date="2022-01" db="EMBL/GenBank/DDBJ databases">
        <title>Genome Sequence Resource for Two Populations of Ditylenchus destructor, the Migratory Endoparasitic Phytonematode.</title>
        <authorList>
            <person name="Zhang H."/>
            <person name="Lin R."/>
            <person name="Xie B."/>
        </authorList>
    </citation>
    <scope>NUCLEOTIDE SEQUENCE</scope>
    <source>
        <strain evidence="1">BazhouSP</strain>
    </source>
</reference>
<dbReference type="AlphaFoldDB" id="A0AAD4QWI0"/>